<keyword evidence="2" id="KW-0812">Transmembrane</keyword>
<feature type="domain" description="DUF7928" evidence="4">
    <location>
        <begin position="31"/>
        <end position="179"/>
    </location>
</feature>
<dbReference type="EMBL" id="ML979134">
    <property type="protein sequence ID" value="KAF1917616.1"/>
    <property type="molecule type" value="Genomic_DNA"/>
</dbReference>
<dbReference type="PANTHER" id="PTHR35408:SF3">
    <property type="entry name" value="GLYCOSYLTRANSFERASE 2-LIKE DOMAIN-CONTAINING PROTEIN"/>
    <property type="match status" value="1"/>
</dbReference>
<accession>A0A6A5QSM4</accession>
<feature type="transmembrane region" description="Helical" evidence="2">
    <location>
        <begin position="817"/>
        <end position="840"/>
    </location>
</feature>
<dbReference type="Pfam" id="PF25550">
    <property type="entry name" value="DUF7928"/>
    <property type="match status" value="1"/>
</dbReference>
<evidence type="ECO:0000313" key="6">
    <source>
        <dbReference type="Proteomes" id="UP000800096"/>
    </source>
</evidence>
<feature type="domain" description="Glycosyltransferase 2-like" evidence="3">
    <location>
        <begin position="467"/>
        <end position="680"/>
    </location>
</feature>
<proteinExistence type="predicted"/>
<dbReference type="Proteomes" id="UP000800096">
    <property type="component" value="Unassembled WGS sequence"/>
</dbReference>
<protein>
    <submittedName>
        <fullName evidence="5">Glycosyl transferase family group 2-domain-containing protein</fullName>
    </submittedName>
</protein>
<name>A0A6A5QSM4_AMPQU</name>
<feature type="compositionally biased region" description="Low complexity" evidence="1">
    <location>
        <begin position="12"/>
        <end position="21"/>
    </location>
</feature>
<dbReference type="Pfam" id="PF13632">
    <property type="entry name" value="Glyco_trans_2_3"/>
    <property type="match status" value="1"/>
</dbReference>
<dbReference type="PANTHER" id="PTHR35408">
    <property type="entry name" value="CHROMOSOME 15, WHOLE GENOME SHOTGUN SEQUENCE"/>
    <property type="match status" value="1"/>
</dbReference>
<evidence type="ECO:0000259" key="4">
    <source>
        <dbReference type="Pfam" id="PF25550"/>
    </source>
</evidence>
<dbReference type="AlphaFoldDB" id="A0A6A5QSM4"/>
<dbReference type="InterPro" id="IPR057688">
    <property type="entry name" value="DUF7928"/>
</dbReference>
<evidence type="ECO:0000256" key="1">
    <source>
        <dbReference type="SAM" id="MobiDB-lite"/>
    </source>
</evidence>
<keyword evidence="5" id="KW-0808">Transferase</keyword>
<sequence length="849" mass="96694">MDRIREPPRGNSRSSVHSASPSTASDAIRDIKCEILANWLYAKAEEKLWINDEPGEGVFVKKTKGNYAHYPPDLKTDGTDIYDAITALNVRCATTVSTKMIRLILSRTELPYVQIQHGMRLQVVPDFSTLRYCQKNQSASFIASEQLLVVWEDDPRRLLDRAQGIQDALVKMIWGNELSRLTDSTVAKSVGIDVSEPDDGLEEYDETPEEPRKIRLWQAVYTGIAITVLTVGVGSGWSHIAIEQIQDPNWLRMLFILAVPGQAWLAFFFFQAIVGNVAQIFGPLNPVKTNSKYYSARPPKRLHRDVYGQLPHVTIQMPVYKEGLHGVIKPTVQSVKHAISTYELQGGTANIFINDDGMQVICHEDAKERREFYEENGIGWVARPKHNPTPANGEKQFVRRGKFKKASNMNYALRLSVQIEEMLNSITRTETWSQMEENKAYERALAEVLAAREGEAWADGSIRVGDYILLIDSDTRVPQDCLLEAVSEMEQCPEVAILQYISGVMNVTNTFFENGITFFTNMIYTMIKFAVANGDVAPFVGHNAILRWKAIQGVAYHCETDFWEKYWSESTVSEDFDMSLRLLCDGYTVRLAAYKGDGFKEGVSLTVYDELNRWEKYAYGCNEMIFHPLRDWLFKGPLTRLFIVFLTSSIPLPSKITIMAYIGTYYAIGSLWIFTTLNYFLVGFFNGWLDHYYMGSFKVYVAIVFIFTIVGNVSLGVLRHRIEDRNPLYSLLENFKWIPMLTIFLGGISLHVSQALLSHFFSIDMEWGSTSKEVEDVPFPEAMRAVARKFRWTFAFCGLMTAVMVVCAYAIQHDWQIRTLIACWPMGNLLVTHALLPIVLNPQLMTFTW</sequence>
<feature type="region of interest" description="Disordered" evidence="1">
    <location>
        <begin position="1"/>
        <end position="21"/>
    </location>
</feature>
<organism evidence="5 6">
    <name type="scientific">Ampelomyces quisqualis</name>
    <name type="common">Powdery mildew agent</name>
    <dbReference type="NCBI Taxonomy" id="50730"/>
    <lineage>
        <taxon>Eukaryota</taxon>
        <taxon>Fungi</taxon>
        <taxon>Dikarya</taxon>
        <taxon>Ascomycota</taxon>
        <taxon>Pezizomycotina</taxon>
        <taxon>Dothideomycetes</taxon>
        <taxon>Pleosporomycetidae</taxon>
        <taxon>Pleosporales</taxon>
        <taxon>Pleosporineae</taxon>
        <taxon>Phaeosphaeriaceae</taxon>
        <taxon>Ampelomyces</taxon>
    </lineage>
</organism>
<evidence type="ECO:0000259" key="3">
    <source>
        <dbReference type="Pfam" id="PF13632"/>
    </source>
</evidence>
<dbReference type="OrthoDB" id="38531at2759"/>
<feature type="transmembrane region" description="Helical" evidence="2">
    <location>
        <begin position="792"/>
        <end position="811"/>
    </location>
</feature>
<reference evidence="5" key="1">
    <citation type="journal article" date="2020" name="Stud. Mycol.">
        <title>101 Dothideomycetes genomes: a test case for predicting lifestyles and emergence of pathogens.</title>
        <authorList>
            <person name="Haridas S."/>
            <person name="Albert R."/>
            <person name="Binder M."/>
            <person name="Bloem J."/>
            <person name="Labutti K."/>
            <person name="Salamov A."/>
            <person name="Andreopoulos B."/>
            <person name="Baker S."/>
            <person name="Barry K."/>
            <person name="Bills G."/>
            <person name="Bluhm B."/>
            <person name="Cannon C."/>
            <person name="Castanera R."/>
            <person name="Culley D."/>
            <person name="Daum C."/>
            <person name="Ezra D."/>
            <person name="Gonzalez J."/>
            <person name="Henrissat B."/>
            <person name="Kuo A."/>
            <person name="Liang C."/>
            <person name="Lipzen A."/>
            <person name="Lutzoni F."/>
            <person name="Magnuson J."/>
            <person name="Mondo S."/>
            <person name="Nolan M."/>
            <person name="Ohm R."/>
            <person name="Pangilinan J."/>
            <person name="Park H.-J."/>
            <person name="Ramirez L."/>
            <person name="Alfaro M."/>
            <person name="Sun H."/>
            <person name="Tritt A."/>
            <person name="Yoshinaga Y."/>
            <person name="Zwiers L.-H."/>
            <person name="Turgeon B."/>
            <person name="Goodwin S."/>
            <person name="Spatafora J."/>
            <person name="Crous P."/>
            <person name="Grigoriev I."/>
        </authorList>
    </citation>
    <scope>NUCLEOTIDE SEQUENCE</scope>
    <source>
        <strain evidence="5">HMLAC05119</strain>
    </source>
</reference>
<feature type="transmembrane region" description="Helical" evidence="2">
    <location>
        <begin position="219"/>
        <end position="238"/>
    </location>
</feature>
<keyword evidence="6" id="KW-1185">Reference proteome</keyword>
<keyword evidence="2" id="KW-1133">Transmembrane helix</keyword>
<evidence type="ECO:0000256" key="2">
    <source>
        <dbReference type="SAM" id="Phobius"/>
    </source>
</evidence>
<feature type="transmembrane region" description="Helical" evidence="2">
    <location>
        <begin position="737"/>
        <end position="757"/>
    </location>
</feature>
<gene>
    <name evidence="5" type="ORF">BDU57DRAFT_446643</name>
</gene>
<dbReference type="InterPro" id="IPR001173">
    <property type="entry name" value="Glyco_trans_2-like"/>
</dbReference>
<keyword evidence="2" id="KW-0472">Membrane</keyword>
<dbReference type="Gene3D" id="3.90.550.10">
    <property type="entry name" value="Spore Coat Polysaccharide Biosynthesis Protein SpsA, Chain A"/>
    <property type="match status" value="1"/>
</dbReference>
<feature type="transmembrane region" description="Helical" evidence="2">
    <location>
        <begin position="658"/>
        <end position="685"/>
    </location>
</feature>
<feature type="transmembrane region" description="Helical" evidence="2">
    <location>
        <begin position="697"/>
        <end position="717"/>
    </location>
</feature>
<dbReference type="SUPFAM" id="SSF53448">
    <property type="entry name" value="Nucleotide-diphospho-sugar transferases"/>
    <property type="match status" value="1"/>
</dbReference>
<dbReference type="GO" id="GO:0016740">
    <property type="term" value="F:transferase activity"/>
    <property type="evidence" value="ECO:0007669"/>
    <property type="project" value="UniProtKB-KW"/>
</dbReference>
<dbReference type="InterPro" id="IPR029044">
    <property type="entry name" value="Nucleotide-diphossugar_trans"/>
</dbReference>
<feature type="transmembrane region" description="Helical" evidence="2">
    <location>
        <begin position="632"/>
        <end position="652"/>
    </location>
</feature>
<evidence type="ECO:0000313" key="5">
    <source>
        <dbReference type="EMBL" id="KAF1917616.1"/>
    </source>
</evidence>